<dbReference type="EMBL" id="HACA01027779">
    <property type="protein sequence ID" value="CDW45140.1"/>
    <property type="molecule type" value="Transcribed_RNA"/>
</dbReference>
<sequence length="108" mass="12162">LELDFVLRDDLLLCCSTALSLGLMSDELRGKTLCSTESNIIIMTLSSSQHTLLLINNHFQNLPVHFSLSRLNKFGISTLSRLVWIATRALYFFHDCAINNQSIDAIFS</sequence>
<protein>
    <submittedName>
        <fullName evidence="1">Uncharacterized protein</fullName>
    </submittedName>
</protein>
<evidence type="ECO:0000313" key="1">
    <source>
        <dbReference type="EMBL" id="CDW45140.1"/>
    </source>
</evidence>
<name>A0A0K2V493_LEPSM</name>
<proteinExistence type="predicted"/>
<organism evidence="1">
    <name type="scientific">Lepeophtheirus salmonis</name>
    <name type="common">Salmon louse</name>
    <name type="synonym">Caligus salmonis</name>
    <dbReference type="NCBI Taxonomy" id="72036"/>
    <lineage>
        <taxon>Eukaryota</taxon>
        <taxon>Metazoa</taxon>
        <taxon>Ecdysozoa</taxon>
        <taxon>Arthropoda</taxon>
        <taxon>Crustacea</taxon>
        <taxon>Multicrustacea</taxon>
        <taxon>Hexanauplia</taxon>
        <taxon>Copepoda</taxon>
        <taxon>Siphonostomatoida</taxon>
        <taxon>Caligidae</taxon>
        <taxon>Lepeophtheirus</taxon>
    </lineage>
</organism>
<reference evidence="1" key="1">
    <citation type="submission" date="2014-05" db="EMBL/GenBank/DDBJ databases">
        <authorList>
            <person name="Chronopoulou M."/>
        </authorList>
    </citation>
    <scope>NUCLEOTIDE SEQUENCE</scope>
    <source>
        <tissue evidence="1">Whole organism</tissue>
    </source>
</reference>
<accession>A0A0K2V493</accession>
<dbReference type="AlphaFoldDB" id="A0A0K2V493"/>
<feature type="non-terminal residue" evidence="1">
    <location>
        <position position="1"/>
    </location>
</feature>